<name>A0A382G1H3_9ZZZZ</name>
<keyword evidence="1" id="KW-0805">Transcription regulation</keyword>
<reference evidence="5" key="1">
    <citation type="submission" date="2018-05" db="EMBL/GenBank/DDBJ databases">
        <authorList>
            <person name="Lanie J.A."/>
            <person name="Ng W.-L."/>
            <person name="Kazmierczak K.M."/>
            <person name="Andrzejewski T.M."/>
            <person name="Davidsen T.M."/>
            <person name="Wayne K.J."/>
            <person name="Tettelin H."/>
            <person name="Glass J.I."/>
            <person name="Rusch D."/>
            <person name="Podicherti R."/>
            <person name="Tsui H.-C.T."/>
            <person name="Winkler M.E."/>
        </authorList>
    </citation>
    <scope>NUCLEOTIDE SEQUENCE</scope>
</reference>
<keyword evidence="3" id="KW-0804">Transcription</keyword>
<sequence>MSVSRFFKKSSLVSQALQVRISEAAKNLNYTPNPIAASLASRNSKIIPIYIPYLRFAAIHYMRSINKVLQKQGFQNFLLSNDGITSEEKIFENILKWRPQGLIIVGNITSRNVRKKLRDIKIPLVETATNNPIDSFLGFDYQNAGARMAEYLIKEKYKKIAFVGTSLDSRALHTSLIYTGFCKTIQNSGMKISKLINYKENEKDNLISKSQNPGADSMSKILSSKQKIEVVVYADDFFALDAHIFCKKNNIQIKKDIAIVTFSGTFPATFAVTPSITSIDMDHKKVGLLAAELLVKKINNKNYQKINYIEPNFIIGGSA</sequence>
<dbReference type="GO" id="GO:0003700">
    <property type="term" value="F:DNA-binding transcription factor activity"/>
    <property type="evidence" value="ECO:0007669"/>
    <property type="project" value="TreeGrafter"/>
</dbReference>
<dbReference type="AlphaFoldDB" id="A0A382G1H3"/>
<dbReference type="PANTHER" id="PTHR30146:SF33">
    <property type="entry name" value="TRANSCRIPTIONAL REGULATOR"/>
    <property type="match status" value="1"/>
</dbReference>
<evidence type="ECO:0000313" key="5">
    <source>
        <dbReference type="EMBL" id="SVB68403.1"/>
    </source>
</evidence>
<protein>
    <recommendedName>
        <fullName evidence="4">HTH lacI-type domain-containing protein</fullName>
    </recommendedName>
</protein>
<dbReference type="InterPro" id="IPR000843">
    <property type="entry name" value="HTH_LacI"/>
</dbReference>
<keyword evidence="2" id="KW-0238">DNA-binding</keyword>
<evidence type="ECO:0000256" key="1">
    <source>
        <dbReference type="ARBA" id="ARBA00023015"/>
    </source>
</evidence>
<gene>
    <name evidence="5" type="ORF">METZ01_LOCUS221257</name>
</gene>
<dbReference type="InterPro" id="IPR010982">
    <property type="entry name" value="Lambda_DNA-bd_dom_sf"/>
</dbReference>
<dbReference type="SMART" id="SM00354">
    <property type="entry name" value="HTH_LACI"/>
    <property type="match status" value="1"/>
</dbReference>
<feature type="domain" description="HTH lacI-type" evidence="4">
    <location>
        <begin position="1"/>
        <end position="41"/>
    </location>
</feature>
<dbReference type="Gene3D" id="1.10.260.40">
    <property type="entry name" value="lambda repressor-like DNA-binding domains"/>
    <property type="match status" value="1"/>
</dbReference>
<dbReference type="PROSITE" id="PS50932">
    <property type="entry name" value="HTH_LACI_2"/>
    <property type="match status" value="1"/>
</dbReference>
<dbReference type="PANTHER" id="PTHR30146">
    <property type="entry name" value="LACI-RELATED TRANSCRIPTIONAL REPRESSOR"/>
    <property type="match status" value="1"/>
</dbReference>
<dbReference type="Gene3D" id="3.40.50.2300">
    <property type="match status" value="2"/>
</dbReference>
<evidence type="ECO:0000256" key="3">
    <source>
        <dbReference type="ARBA" id="ARBA00023163"/>
    </source>
</evidence>
<dbReference type="Pfam" id="PF00532">
    <property type="entry name" value="Peripla_BP_1"/>
    <property type="match status" value="1"/>
</dbReference>
<accession>A0A382G1H3</accession>
<proteinExistence type="predicted"/>
<dbReference type="SUPFAM" id="SSF47413">
    <property type="entry name" value="lambda repressor-like DNA-binding domains"/>
    <property type="match status" value="1"/>
</dbReference>
<evidence type="ECO:0000256" key="2">
    <source>
        <dbReference type="ARBA" id="ARBA00023125"/>
    </source>
</evidence>
<dbReference type="SUPFAM" id="SSF53822">
    <property type="entry name" value="Periplasmic binding protein-like I"/>
    <property type="match status" value="1"/>
</dbReference>
<evidence type="ECO:0000259" key="4">
    <source>
        <dbReference type="PROSITE" id="PS50932"/>
    </source>
</evidence>
<dbReference type="GO" id="GO:0000976">
    <property type="term" value="F:transcription cis-regulatory region binding"/>
    <property type="evidence" value="ECO:0007669"/>
    <property type="project" value="TreeGrafter"/>
</dbReference>
<organism evidence="5">
    <name type="scientific">marine metagenome</name>
    <dbReference type="NCBI Taxonomy" id="408172"/>
    <lineage>
        <taxon>unclassified sequences</taxon>
        <taxon>metagenomes</taxon>
        <taxon>ecological metagenomes</taxon>
    </lineage>
</organism>
<dbReference type="InterPro" id="IPR028082">
    <property type="entry name" value="Peripla_BP_I"/>
</dbReference>
<dbReference type="EMBL" id="UINC01052733">
    <property type="protein sequence ID" value="SVB68403.1"/>
    <property type="molecule type" value="Genomic_DNA"/>
</dbReference>
<dbReference type="InterPro" id="IPR001761">
    <property type="entry name" value="Peripla_BP/Lac1_sug-bd_dom"/>
</dbReference>
<dbReference type="CDD" id="cd01392">
    <property type="entry name" value="HTH_LacI"/>
    <property type="match status" value="1"/>
</dbReference>